<evidence type="ECO:0000313" key="23">
    <source>
        <dbReference type="Proteomes" id="UP000199608"/>
    </source>
</evidence>
<organism evidence="22 23">
    <name type="scientific">Desulfobacula phenolica</name>
    <dbReference type="NCBI Taxonomy" id="90732"/>
    <lineage>
        <taxon>Bacteria</taxon>
        <taxon>Pseudomonadati</taxon>
        <taxon>Thermodesulfobacteriota</taxon>
        <taxon>Desulfobacteria</taxon>
        <taxon>Desulfobacterales</taxon>
        <taxon>Desulfobacteraceae</taxon>
        <taxon>Desulfobacula</taxon>
    </lineage>
</organism>
<dbReference type="Pfam" id="PF00122">
    <property type="entry name" value="E1-E2_ATPase"/>
    <property type="match status" value="1"/>
</dbReference>
<dbReference type="Gene3D" id="3.40.50.1000">
    <property type="entry name" value="HAD superfamily/HAD-like"/>
    <property type="match status" value="1"/>
</dbReference>
<dbReference type="SUPFAM" id="SSF55008">
    <property type="entry name" value="HMA, heavy metal-associated domain"/>
    <property type="match status" value="2"/>
</dbReference>
<dbReference type="PROSITE" id="PS50846">
    <property type="entry name" value="HMA_2"/>
    <property type="match status" value="2"/>
</dbReference>
<evidence type="ECO:0000256" key="5">
    <source>
        <dbReference type="ARBA" id="ARBA00022553"/>
    </source>
</evidence>
<evidence type="ECO:0000256" key="1">
    <source>
        <dbReference type="ARBA" id="ARBA00004651"/>
    </source>
</evidence>
<dbReference type="GO" id="GO:0005886">
    <property type="term" value="C:plasma membrane"/>
    <property type="evidence" value="ECO:0007669"/>
    <property type="project" value="UniProtKB-SubCell"/>
</dbReference>
<feature type="transmembrane region" description="Helical" evidence="20">
    <location>
        <begin position="166"/>
        <end position="182"/>
    </location>
</feature>
<dbReference type="PANTHER" id="PTHR43520">
    <property type="entry name" value="ATP7, ISOFORM B"/>
    <property type="match status" value="1"/>
</dbReference>
<dbReference type="SUPFAM" id="SSF81653">
    <property type="entry name" value="Calcium ATPase, transduction domain A"/>
    <property type="match status" value="1"/>
</dbReference>
<dbReference type="EMBL" id="FNLL01000013">
    <property type="protein sequence ID" value="SDU57643.1"/>
    <property type="molecule type" value="Genomic_DNA"/>
</dbReference>
<feature type="transmembrane region" description="Helical" evidence="20">
    <location>
        <begin position="755"/>
        <end position="776"/>
    </location>
</feature>
<keyword evidence="15" id="KW-0186">Copper</keyword>
<keyword evidence="6 20" id="KW-0812">Transmembrane</keyword>
<dbReference type="InterPro" id="IPR027256">
    <property type="entry name" value="P-typ_ATPase_IB"/>
</dbReference>
<keyword evidence="7 20" id="KW-0479">Metal-binding</keyword>
<evidence type="ECO:0000256" key="4">
    <source>
        <dbReference type="ARBA" id="ARBA00022475"/>
    </source>
</evidence>
<comment type="subcellular location">
    <subcellularLocation>
        <location evidence="1">Cell membrane</location>
        <topology evidence="1">Multi-pass membrane protein</topology>
    </subcellularLocation>
</comment>
<evidence type="ECO:0000256" key="13">
    <source>
        <dbReference type="ARBA" id="ARBA00022967"/>
    </source>
</evidence>
<protein>
    <submittedName>
        <fullName evidence="22">Cu+-exporting ATPase</fullName>
    </submittedName>
</protein>
<evidence type="ECO:0000256" key="2">
    <source>
        <dbReference type="ARBA" id="ARBA00006024"/>
    </source>
</evidence>
<dbReference type="InterPro" id="IPR059000">
    <property type="entry name" value="ATPase_P-type_domA"/>
</dbReference>
<gene>
    <name evidence="22" type="ORF">SAMN04487931_113114</name>
</gene>
<dbReference type="AlphaFoldDB" id="A0A1H2JMS8"/>
<dbReference type="RefSeq" id="WP_092237486.1">
    <property type="nucleotide sequence ID" value="NZ_FNLL01000013.1"/>
</dbReference>
<dbReference type="GO" id="GO:0055070">
    <property type="term" value="P:copper ion homeostasis"/>
    <property type="evidence" value="ECO:0007669"/>
    <property type="project" value="TreeGrafter"/>
</dbReference>
<evidence type="ECO:0000256" key="9">
    <source>
        <dbReference type="ARBA" id="ARBA00022741"/>
    </source>
</evidence>
<feature type="domain" description="HMA" evidence="21">
    <location>
        <begin position="4"/>
        <end position="70"/>
    </location>
</feature>
<dbReference type="FunFam" id="2.70.150.10:FF:000002">
    <property type="entry name" value="Copper-transporting ATPase 1, putative"/>
    <property type="match status" value="1"/>
</dbReference>
<dbReference type="InterPro" id="IPR023298">
    <property type="entry name" value="ATPase_P-typ_TM_dom_sf"/>
</dbReference>
<dbReference type="NCBIfam" id="TIGR00003">
    <property type="entry name" value="copper ion binding protein"/>
    <property type="match status" value="1"/>
</dbReference>
<feature type="transmembrane region" description="Helical" evidence="20">
    <location>
        <begin position="445"/>
        <end position="466"/>
    </location>
</feature>
<dbReference type="PANTHER" id="PTHR43520:SF8">
    <property type="entry name" value="P-TYPE CU(+) TRANSPORTER"/>
    <property type="match status" value="1"/>
</dbReference>
<keyword evidence="10" id="KW-0187">Copper transport</keyword>
<evidence type="ECO:0000256" key="11">
    <source>
        <dbReference type="ARBA" id="ARBA00022840"/>
    </source>
</evidence>
<keyword evidence="14 20" id="KW-1133">Transmembrane helix</keyword>
<dbReference type="Gene3D" id="3.30.70.100">
    <property type="match status" value="2"/>
</dbReference>
<evidence type="ECO:0000256" key="18">
    <source>
        <dbReference type="ARBA" id="ARBA00047424"/>
    </source>
</evidence>
<evidence type="ECO:0000256" key="15">
    <source>
        <dbReference type="ARBA" id="ARBA00023008"/>
    </source>
</evidence>
<evidence type="ECO:0000313" key="22">
    <source>
        <dbReference type="EMBL" id="SDU57643.1"/>
    </source>
</evidence>
<dbReference type="InterPro" id="IPR008250">
    <property type="entry name" value="ATPase_P-typ_transduc_dom_A_sf"/>
</dbReference>
<dbReference type="SUPFAM" id="SSF56784">
    <property type="entry name" value="HAD-like"/>
    <property type="match status" value="1"/>
</dbReference>
<dbReference type="InterPro" id="IPR006121">
    <property type="entry name" value="HMA_dom"/>
</dbReference>
<evidence type="ECO:0000256" key="14">
    <source>
        <dbReference type="ARBA" id="ARBA00022989"/>
    </source>
</evidence>
<feature type="transmembrane region" description="Helical" evidence="20">
    <location>
        <begin position="194"/>
        <end position="212"/>
    </location>
</feature>
<dbReference type="InterPro" id="IPR001757">
    <property type="entry name" value="P_typ_ATPase"/>
</dbReference>
<evidence type="ECO:0000259" key="21">
    <source>
        <dbReference type="PROSITE" id="PS50846"/>
    </source>
</evidence>
<dbReference type="InterPro" id="IPR023299">
    <property type="entry name" value="ATPase_P-typ_cyto_dom_N"/>
</dbReference>
<dbReference type="NCBIfam" id="TIGR01525">
    <property type="entry name" value="ATPase-IB_hvy"/>
    <property type="match status" value="1"/>
</dbReference>
<dbReference type="NCBIfam" id="TIGR01511">
    <property type="entry name" value="ATPase-IB1_Cu"/>
    <property type="match status" value="1"/>
</dbReference>
<evidence type="ECO:0000256" key="16">
    <source>
        <dbReference type="ARBA" id="ARBA00023065"/>
    </source>
</evidence>
<dbReference type="NCBIfam" id="TIGR01494">
    <property type="entry name" value="ATPase_P-type"/>
    <property type="match status" value="1"/>
</dbReference>
<keyword evidence="16" id="KW-0406">Ion transport</keyword>
<dbReference type="InterPro" id="IPR006122">
    <property type="entry name" value="HMA_Cu_ion-bd"/>
</dbReference>
<feature type="transmembrane region" description="Helical" evidence="20">
    <location>
        <begin position="788"/>
        <end position="810"/>
    </location>
</feature>
<name>A0A1H2JMS8_9BACT</name>
<dbReference type="InterPro" id="IPR017969">
    <property type="entry name" value="Heavy-metal-associated_CS"/>
</dbReference>
<feature type="transmembrane region" description="Helical" evidence="20">
    <location>
        <begin position="233"/>
        <end position="252"/>
    </location>
</feature>
<dbReference type="InterPro" id="IPR036412">
    <property type="entry name" value="HAD-like_sf"/>
</dbReference>
<dbReference type="Pfam" id="PF00403">
    <property type="entry name" value="HMA"/>
    <property type="match status" value="2"/>
</dbReference>
<dbReference type="InterPro" id="IPR044492">
    <property type="entry name" value="P_typ_ATPase_HD_dom"/>
</dbReference>
<reference evidence="23" key="1">
    <citation type="submission" date="2016-10" db="EMBL/GenBank/DDBJ databases">
        <authorList>
            <person name="Varghese N."/>
            <person name="Submissions S."/>
        </authorList>
    </citation>
    <scope>NUCLEOTIDE SEQUENCE [LARGE SCALE GENOMIC DNA]</scope>
    <source>
        <strain evidence="23">DSM 3384</strain>
    </source>
</reference>
<dbReference type="Pfam" id="PF00702">
    <property type="entry name" value="Hydrolase"/>
    <property type="match status" value="1"/>
</dbReference>
<dbReference type="InterPro" id="IPR023214">
    <property type="entry name" value="HAD_sf"/>
</dbReference>
<keyword evidence="23" id="KW-1185">Reference proteome</keyword>
<evidence type="ECO:0000256" key="12">
    <source>
        <dbReference type="ARBA" id="ARBA00022842"/>
    </source>
</evidence>
<dbReference type="SFLD" id="SFLDS00003">
    <property type="entry name" value="Haloacid_Dehalogenase"/>
    <property type="match status" value="1"/>
</dbReference>
<dbReference type="GO" id="GO:0140581">
    <property type="term" value="F:P-type monovalent copper transporter activity"/>
    <property type="evidence" value="ECO:0007669"/>
    <property type="project" value="UniProtKB-EC"/>
</dbReference>
<dbReference type="FunFam" id="3.30.70.100:FF:000005">
    <property type="entry name" value="Copper-exporting P-type ATPase A"/>
    <property type="match status" value="1"/>
</dbReference>
<dbReference type="PROSITE" id="PS51257">
    <property type="entry name" value="PROKAR_LIPOPROTEIN"/>
    <property type="match status" value="1"/>
</dbReference>
<dbReference type="SFLD" id="SFLDF00027">
    <property type="entry name" value="p-type_atpase"/>
    <property type="match status" value="1"/>
</dbReference>
<dbReference type="GO" id="GO:0016887">
    <property type="term" value="F:ATP hydrolysis activity"/>
    <property type="evidence" value="ECO:0007669"/>
    <property type="project" value="InterPro"/>
</dbReference>
<dbReference type="GO" id="GO:0005524">
    <property type="term" value="F:ATP binding"/>
    <property type="evidence" value="ECO:0007669"/>
    <property type="project" value="UniProtKB-UniRule"/>
</dbReference>
<dbReference type="Proteomes" id="UP000199608">
    <property type="component" value="Unassembled WGS sequence"/>
</dbReference>
<accession>A0A1H2JMS8</accession>
<feature type="transmembrane region" description="Helical" evidence="20">
    <location>
        <begin position="411"/>
        <end position="433"/>
    </location>
</feature>
<comment type="similarity">
    <text evidence="2 20">Belongs to the cation transport ATPase (P-type) (TC 3.A.3) family. Type IB subfamily.</text>
</comment>
<dbReference type="CDD" id="cd00371">
    <property type="entry name" value="HMA"/>
    <property type="match status" value="2"/>
</dbReference>
<proteinExistence type="inferred from homology"/>
<dbReference type="PRINTS" id="PR00942">
    <property type="entry name" value="CUATPASEI"/>
</dbReference>
<feature type="domain" description="HMA" evidence="21">
    <location>
        <begin position="72"/>
        <end position="139"/>
    </location>
</feature>
<evidence type="ECO:0000256" key="17">
    <source>
        <dbReference type="ARBA" id="ARBA00023136"/>
    </source>
</evidence>
<dbReference type="Gene3D" id="2.70.150.10">
    <property type="entry name" value="Calcium-transporting ATPase, cytoplasmic transduction domain A"/>
    <property type="match status" value="1"/>
</dbReference>
<dbReference type="FunFam" id="3.30.70.100:FF:000001">
    <property type="entry name" value="ATPase copper transporting beta"/>
    <property type="match status" value="1"/>
</dbReference>
<keyword evidence="4 20" id="KW-1003">Cell membrane</keyword>
<keyword evidence="11 20" id="KW-0067">ATP-binding</keyword>
<keyword evidence="12" id="KW-0460">Magnesium</keyword>
<feature type="transmembrane region" description="Helical" evidence="20">
    <location>
        <begin position="258"/>
        <end position="274"/>
    </location>
</feature>
<evidence type="ECO:0000256" key="20">
    <source>
        <dbReference type="RuleBase" id="RU362081"/>
    </source>
</evidence>
<keyword evidence="13" id="KW-1278">Translocase</keyword>
<dbReference type="Gene3D" id="3.40.1110.10">
    <property type="entry name" value="Calcium-transporting ATPase, cytoplasmic domain N"/>
    <property type="match status" value="1"/>
</dbReference>
<keyword evidence="5" id="KW-0597">Phosphoprotein</keyword>
<dbReference type="GO" id="GO:0043682">
    <property type="term" value="F:P-type divalent copper transporter activity"/>
    <property type="evidence" value="ECO:0007669"/>
    <property type="project" value="UniProtKB-EC"/>
</dbReference>
<dbReference type="InterPro" id="IPR036163">
    <property type="entry name" value="HMA_dom_sf"/>
</dbReference>
<dbReference type="PROSITE" id="PS01047">
    <property type="entry name" value="HMA_1"/>
    <property type="match status" value="2"/>
</dbReference>
<dbReference type="PRINTS" id="PR00119">
    <property type="entry name" value="CATATPASE"/>
</dbReference>
<dbReference type="SFLD" id="SFLDG00002">
    <property type="entry name" value="C1.7:_P-type_atpase_like"/>
    <property type="match status" value="1"/>
</dbReference>
<keyword evidence="8" id="KW-0677">Repeat</keyword>
<dbReference type="GO" id="GO:0005507">
    <property type="term" value="F:copper ion binding"/>
    <property type="evidence" value="ECO:0007669"/>
    <property type="project" value="InterPro"/>
</dbReference>
<sequence>MNKQNLTIPITGMSCTNCSANIERTVGKLDGVTEATVNFAAEQAMISFDSDKIRTTDIVHKIHDLGFKVPVSTKELPITGMSCVNCAANIERTLNKKVRGVVSASVNFASEQLLVDYIPSIISLDTIVSEIKKIGFDLIVADEGQDEEDVEEIARHAQIIDQTRKFIVGAAFALPLFLMSMSRDFGLIGSWSHASWMNWFFLFLATPVQFYTGMDYYVGAYKALKNKSANMDVLIALGSSVAYFYSLCILVLPWLGGHVYFETSAVIITLIKFGKLLEARTKGKTGGAIKKLIKLQPKTATIIANGREQQIPISMVQVNDIIVIRPGEKICVDGVIIEGISAVDESMLSGEPIPVDKTTGDDVTGGTVNVQGLLKFKATRVGKDTALSRIIQMVREAQGSKAPIQALADKVAAVFVPAVISIALITFGIWWGVTGEFVPSMIRMVAVLVIACPCALGLATPTAIMAGTGKGAENGILFKKSEALENAAKLDTIVLDKTGTVTMGKPTVVDWIPAKTSGLSGNDLLSLAASLEKGSEHPIGKAIVAFAQKKGLVLTDPVQFKAHSGFGVEARLNDQVFRLGKPGWFEHEQGLPKEITKDINVLQNKGRTVMVLAKGKKALGIVSVSDVLKPESEQAVKQLHAEHLNVVMLTGDNVQTARAIARQVGVDEVYAEVRPEEKSKKIKELQQNNGRVGMVGDGINDAPALAIADIGFAIGTGTDVAIETGDVILSGGKLTGIPTAIKISRKTMATIKQNLFLAFVYNIVLIPVAAGILAPFEMFPDFLRQLHPILAALAMAASSISVVTNSLRLYTADIG</sequence>
<evidence type="ECO:0000256" key="3">
    <source>
        <dbReference type="ARBA" id="ARBA00022448"/>
    </source>
</evidence>
<dbReference type="SUPFAM" id="SSF81665">
    <property type="entry name" value="Calcium ATPase, transmembrane domain M"/>
    <property type="match status" value="1"/>
</dbReference>
<comment type="catalytic activity">
    <reaction evidence="19">
        <text>Cu(+)(in) + ATP + H2O = Cu(+)(out) + ADP + phosphate + H(+)</text>
        <dbReference type="Rhea" id="RHEA:25792"/>
        <dbReference type="ChEBI" id="CHEBI:15377"/>
        <dbReference type="ChEBI" id="CHEBI:15378"/>
        <dbReference type="ChEBI" id="CHEBI:30616"/>
        <dbReference type="ChEBI" id="CHEBI:43474"/>
        <dbReference type="ChEBI" id="CHEBI:49552"/>
        <dbReference type="ChEBI" id="CHEBI:456216"/>
        <dbReference type="EC" id="7.2.2.8"/>
    </reaction>
</comment>
<evidence type="ECO:0000256" key="7">
    <source>
        <dbReference type="ARBA" id="ARBA00022723"/>
    </source>
</evidence>
<dbReference type="InterPro" id="IPR018303">
    <property type="entry name" value="ATPase_P-typ_P_site"/>
</dbReference>
<evidence type="ECO:0000256" key="6">
    <source>
        <dbReference type="ARBA" id="ARBA00022692"/>
    </source>
</evidence>
<keyword evidence="3" id="KW-0813">Transport</keyword>
<evidence type="ECO:0000256" key="10">
    <source>
        <dbReference type="ARBA" id="ARBA00022796"/>
    </source>
</evidence>
<comment type="catalytic activity">
    <reaction evidence="18">
        <text>Cu(2+)(in) + ATP + H2O = Cu(2+)(out) + ADP + phosphate + H(+)</text>
        <dbReference type="Rhea" id="RHEA:10376"/>
        <dbReference type="ChEBI" id="CHEBI:15377"/>
        <dbReference type="ChEBI" id="CHEBI:15378"/>
        <dbReference type="ChEBI" id="CHEBI:29036"/>
        <dbReference type="ChEBI" id="CHEBI:30616"/>
        <dbReference type="ChEBI" id="CHEBI:43474"/>
        <dbReference type="ChEBI" id="CHEBI:456216"/>
        <dbReference type="EC" id="7.2.2.9"/>
    </reaction>
</comment>
<keyword evidence="17 20" id="KW-0472">Membrane</keyword>
<dbReference type="PROSITE" id="PS00154">
    <property type="entry name" value="ATPASE_E1_E2"/>
    <property type="match status" value="1"/>
</dbReference>
<evidence type="ECO:0000256" key="19">
    <source>
        <dbReference type="ARBA" id="ARBA00049289"/>
    </source>
</evidence>
<dbReference type="CDD" id="cd02094">
    <property type="entry name" value="P-type_ATPase_Cu-like"/>
    <property type="match status" value="1"/>
</dbReference>
<keyword evidence="9 20" id="KW-0547">Nucleotide-binding</keyword>
<dbReference type="FunFam" id="3.40.50.1000:FF:000144">
    <property type="entry name" value="copper-transporting ATPase 1 isoform X2"/>
    <property type="match status" value="1"/>
</dbReference>
<evidence type="ECO:0000256" key="8">
    <source>
        <dbReference type="ARBA" id="ARBA00022737"/>
    </source>
</evidence>